<proteinExistence type="predicted"/>
<dbReference type="AlphaFoldDB" id="A0A5B8VYP2"/>
<feature type="chain" id="PRO_5023124024" description="DUF1571 domain-containing protein" evidence="1">
    <location>
        <begin position="22"/>
        <end position="260"/>
    </location>
</feature>
<evidence type="ECO:0008006" key="4">
    <source>
        <dbReference type="Google" id="ProtNLM"/>
    </source>
</evidence>
<dbReference type="OrthoDB" id="877719at2"/>
<dbReference type="RefSeq" id="WP_147053740.1">
    <property type="nucleotide sequence ID" value="NZ_CP042437.1"/>
</dbReference>
<evidence type="ECO:0000313" key="2">
    <source>
        <dbReference type="EMBL" id="QEC76569.1"/>
    </source>
</evidence>
<evidence type="ECO:0000313" key="3">
    <source>
        <dbReference type="Proteomes" id="UP000321362"/>
    </source>
</evidence>
<gene>
    <name evidence="2" type="ORF">FSB76_11650</name>
</gene>
<dbReference type="EMBL" id="CP042437">
    <property type="protein sequence ID" value="QEC76569.1"/>
    <property type="molecule type" value="Genomic_DNA"/>
</dbReference>
<organism evidence="2 3">
    <name type="scientific">Mucilaginibacter ginsenosidivorax</name>
    <dbReference type="NCBI Taxonomy" id="862126"/>
    <lineage>
        <taxon>Bacteria</taxon>
        <taxon>Pseudomonadati</taxon>
        <taxon>Bacteroidota</taxon>
        <taxon>Sphingobacteriia</taxon>
        <taxon>Sphingobacteriales</taxon>
        <taxon>Sphingobacteriaceae</taxon>
        <taxon>Mucilaginibacter</taxon>
    </lineage>
</organism>
<evidence type="ECO:0000256" key="1">
    <source>
        <dbReference type="SAM" id="SignalP"/>
    </source>
</evidence>
<feature type="signal peptide" evidence="1">
    <location>
        <begin position="1"/>
        <end position="21"/>
    </location>
</feature>
<protein>
    <recommendedName>
        <fullName evidence="4">DUF1571 domain-containing protein</fullName>
    </recommendedName>
</protein>
<reference evidence="2 3" key="1">
    <citation type="journal article" date="2013" name="J. Microbiol.">
        <title>Mucilaginibacter ginsenosidivorax sp. nov., with ginsenoside converting activity isolated from sediment.</title>
        <authorList>
            <person name="Kim J.K."/>
            <person name="Choi T.E."/>
            <person name="Liu Q.M."/>
            <person name="Park H.Y."/>
            <person name="Yi T.H."/>
            <person name="Yoon M.H."/>
            <person name="Kim S.C."/>
            <person name="Im W.T."/>
        </authorList>
    </citation>
    <scope>NUCLEOTIDE SEQUENCE [LARGE SCALE GENOMIC DNA]</scope>
    <source>
        <strain evidence="2 3">KHI28</strain>
    </source>
</reference>
<dbReference type="Proteomes" id="UP000321362">
    <property type="component" value="Chromosome"/>
</dbReference>
<keyword evidence="3" id="KW-1185">Reference proteome</keyword>
<sequence length="260" mass="29812">MKAIKLFVVCCCCLVTANLSAQTISSPQAIEADLLRIFKRVNYYGAHKKEWKAVDSLKKMNSIFAFKLKYYTSKYPFTIDLKFTSLVKERMVIATSADGMFRTYSWDTRLGNGGYDFDNILQYKVNGQTLSLLKMDPPGKEAYWFPKIYTFTANNKTMYLAVYNSVMSASKAGQGIRAYAIEKGVLNGRVPMVKTPTAVLSRLYYEYNLQSVADWDTFPSITFDYTTKTIRTPLVDFSGKMTRKFITYKFTGRFFEKVKS</sequence>
<dbReference type="KEGG" id="mgk:FSB76_11650"/>
<accession>A0A5B8VYP2</accession>
<keyword evidence="1" id="KW-0732">Signal</keyword>
<name>A0A5B8VYP2_9SPHI</name>